<dbReference type="AlphaFoldDB" id="E1X2L6"/>
<organism evidence="4 5">
    <name type="scientific">Halobacteriovorax marinus (strain ATCC BAA-682 / DSM 15412 / SJ)</name>
    <name type="common">Bacteriovorax marinus</name>
    <dbReference type="NCBI Taxonomy" id="862908"/>
    <lineage>
        <taxon>Bacteria</taxon>
        <taxon>Pseudomonadati</taxon>
        <taxon>Bdellovibrionota</taxon>
        <taxon>Bacteriovoracia</taxon>
        <taxon>Bacteriovoracales</taxon>
        <taxon>Halobacteriovoraceae</taxon>
        <taxon>Halobacteriovorax</taxon>
    </lineage>
</organism>
<evidence type="ECO:0000313" key="5">
    <source>
        <dbReference type="Proteomes" id="UP000008963"/>
    </source>
</evidence>
<dbReference type="PANTHER" id="PTHR36220">
    <property type="entry name" value="UNNAMED PRODUCT"/>
    <property type="match status" value="1"/>
</dbReference>
<dbReference type="SUPFAM" id="SSF50965">
    <property type="entry name" value="Galactose oxidase, central domain"/>
    <property type="match status" value="1"/>
</dbReference>
<keyword evidence="2" id="KW-0677">Repeat</keyword>
<protein>
    <submittedName>
        <fullName evidence="4">Cell wall-anchored protein</fullName>
    </submittedName>
</protein>
<keyword evidence="5" id="KW-1185">Reference proteome</keyword>
<name>E1X2L6_HALMS</name>
<dbReference type="RefSeq" id="WP_014244564.1">
    <property type="nucleotide sequence ID" value="NC_016620.1"/>
</dbReference>
<dbReference type="Gene3D" id="2.130.10.130">
    <property type="entry name" value="Integrin alpha, N-terminal"/>
    <property type="match status" value="4"/>
</dbReference>
<dbReference type="OrthoDB" id="8479154at2"/>
<proteinExistence type="predicted"/>
<dbReference type="eggNOG" id="COG3266">
    <property type="taxonomic scope" value="Bacteria"/>
</dbReference>
<sequence length="911" mass="95208">MLLTVYLTSCTESRVEFKGLNNKVSGAQTNRAPSLSDISNKIVTSGYPITQIDANDDGDDLDIDNDIITYTCYYDTVVDSSVTNTTLCTTLAGISFNINNGKLNWTPNFKQLGVYEFMITGSDGTLRNSQLFTITVEGETIFTASDAETGDQFGNNISISGSNILISASMDDDSGTNAGAVYLLRIDPATGNYIENKITASDGAANDNFGSGLSISGENILVGAYRDDDTASNSGSAYLYRPDPSTGNYIETKITASDAAGGEYFGTRVSISGLNLVIGSPDATGNAATSGAAYFYRPDPATGNYVETKIVASDGATNDKFGTSVSISGDSLLIGSYNATGNVATSGAAYLYRPDPATGNYVETKIVASDGAASDGFGRVVNISGDRLIVCSPFDDDVASNTGSAYSYRVNPSTNVLVETKLTASDAAENDFYCINASNSGDRILIGSYRHDGEFTDSGAAYFYQISPTTGNYVEAKITPSDGALNDYFGISISISGDNSIIGSSRYNSFQGKAYLYEHSTTNNEEIISGSDTATEDRYGGSVSISGDSILIGARNDDDNGNNSGSAYLYRIDPATGNYVETKIIASDGTSNDSFGYSVSISDNNLIIGSNGDDDNGSNSGSAYLYRINPVTGNYVETKITASDGASSDNFGVSVSISGNNILIGASYDDDGAMNSGSAYLYRINPTTGSLVETKITASDGALNDYFGDSVSISGNNLLIGAAYDDDKGSSSGSVYLYRIDPATGNYSETKITASDGAANDYFGKSVSIFGSNLLIGAAMDDDNGSESGSVYLYRQDPTTGNYSETKITASDGTANDQFGSSVSISGTDILVGSYLRDDNGSDSGSAYLYRLDPATNNYVETKISASDGAANDHFSKSLSISGTNIIVGSDQKSTNGADSGAAYLYPVLDL</sequence>
<dbReference type="KEGG" id="bmx:BMS_1968"/>
<dbReference type="GO" id="GO:0016020">
    <property type="term" value="C:membrane"/>
    <property type="evidence" value="ECO:0007669"/>
    <property type="project" value="InterPro"/>
</dbReference>
<evidence type="ECO:0000256" key="2">
    <source>
        <dbReference type="ARBA" id="ARBA00022737"/>
    </source>
</evidence>
<dbReference type="Proteomes" id="UP000008963">
    <property type="component" value="Chromosome"/>
</dbReference>
<dbReference type="Gene3D" id="2.60.40.10">
    <property type="entry name" value="Immunoglobulins"/>
    <property type="match status" value="1"/>
</dbReference>
<dbReference type="GO" id="GO:0005509">
    <property type="term" value="F:calcium ion binding"/>
    <property type="evidence" value="ECO:0007669"/>
    <property type="project" value="InterPro"/>
</dbReference>
<evidence type="ECO:0000313" key="4">
    <source>
        <dbReference type="EMBL" id="CBW26783.1"/>
    </source>
</evidence>
<dbReference type="STRING" id="862908.BMS_1968"/>
<dbReference type="EMBL" id="FQ312005">
    <property type="protein sequence ID" value="CBW26783.1"/>
    <property type="molecule type" value="Genomic_DNA"/>
</dbReference>
<dbReference type="InterPro" id="IPR028994">
    <property type="entry name" value="Integrin_alpha_N"/>
</dbReference>
<dbReference type="InterPro" id="IPR013783">
    <property type="entry name" value="Ig-like_fold"/>
</dbReference>
<dbReference type="SUPFAM" id="SSF49313">
    <property type="entry name" value="Cadherin-like"/>
    <property type="match status" value="1"/>
</dbReference>
<dbReference type="InterPro" id="IPR015919">
    <property type="entry name" value="Cadherin-like_sf"/>
</dbReference>
<dbReference type="InterPro" id="IPR013517">
    <property type="entry name" value="FG-GAP"/>
</dbReference>
<dbReference type="HOGENOM" id="CLU_319064_0_0_7"/>
<gene>
    <name evidence="4" type="ordered locus">BMS_1968</name>
</gene>
<dbReference type="InterPro" id="IPR013519">
    <property type="entry name" value="Int_alpha_beta-p"/>
</dbReference>
<keyword evidence="1" id="KW-0732">Signal</keyword>
<dbReference type="InterPro" id="IPR011043">
    <property type="entry name" value="Gal_Oxase/kelch_b-propeller"/>
</dbReference>
<dbReference type="PATRIC" id="fig|862908.3.peg.1868"/>
<reference evidence="5" key="1">
    <citation type="journal article" date="2013" name="ISME J.">
        <title>A small predatory core genome in the divergent marine Bacteriovorax marinus SJ and the terrestrial Bdellovibrio bacteriovorus.</title>
        <authorList>
            <person name="Crossman L.C."/>
            <person name="Chen H."/>
            <person name="Cerdeno-Tarraga A.M."/>
            <person name="Brooks K."/>
            <person name="Quail M.A."/>
            <person name="Pineiro S.A."/>
            <person name="Hobley L."/>
            <person name="Sockett R.E."/>
            <person name="Bentley S.D."/>
            <person name="Parkhill J."/>
            <person name="Williams H.N."/>
            <person name="Stine O.C."/>
        </authorList>
    </citation>
    <scope>NUCLEOTIDE SEQUENCE [LARGE SCALE GENOMIC DNA]</scope>
    <source>
        <strain evidence="5">ATCC BAA-682 / DSM 15412 / SJ</strain>
    </source>
</reference>
<dbReference type="Pfam" id="PF05345">
    <property type="entry name" value="He_PIG"/>
    <property type="match status" value="1"/>
</dbReference>
<evidence type="ECO:0000256" key="3">
    <source>
        <dbReference type="ARBA" id="ARBA00023180"/>
    </source>
</evidence>
<dbReference type="PANTHER" id="PTHR36220:SF1">
    <property type="entry name" value="GAMMA TUBULIN COMPLEX COMPONENT C-TERMINAL DOMAIN-CONTAINING PROTEIN"/>
    <property type="match status" value="1"/>
</dbReference>
<dbReference type="SUPFAM" id="SSF69318">
    <property type="entry name" value="Integrin alpha N-terminal domain"/>
    <property type="match status" value="1"/>
</dbReference>
<evidence type="ECO:0000256" key="1">
    <source>
        <dbReference type="ARBA" id="ARBA00022729"/>
    </source>
</evidence>
<dbReference type="SMART" id="SM00191">
    <property type="entry name" value="Int_alpha"/>
    <property type="match status" value="9"/>
</dbReference>
<accession>E1X2L6</accession>
<dbReference type="Pfam" id="PF14312">
    <property type="entry name" value="FG-GAP_2"/>
    <property type="match status" value="14"/>
</dbReference>
<keyword evidence="3" id="KW-0325">Glycoprotein</keyword>
<dbReference type="SUPFAM" id="SSF69304">
    <property type="entry name" value="Tricorn protease N-terminal domain"/>
    <property type="match status" value="1"/>
</dbReference>